<evidence type="ECO:0000313" key="2">
    <source>
        <dbReference type="EMBL" id="VDM67117.1"/>
    </source>
</evidence>
<proteinExistence type="predicted"/>
<reference evidence="2 3" key="1">
    <citation type="submission" date="2018-11" db="EMBL/GenBank/DDBJ databases">
        <authorList>
            <consortium name="Pathogen Informatics"/>
        </authorList>
    </citation>
    <scope>NUCLEOTIDE SEQUENCE [LARGE SCALE GENOMIC DNA]</scope>
</reference>
<evidence type="ECO:0000256" key="1">
    <source>
        <dbReference type="SAM" id="MobiDB-lite"/>
    </source>
</evidence>
<dbReference type="Proteomes" id="UP000270094">
    <property type="component" value="Unassembled WGS sequence"/>
</dbReference>
<keyword evidence="3" id="KW-1185">Reference proteome</keyword>
<evidence type="ECO:0000313" key="3">
    <source>
        <dbReference type="Proteomes" id="UP000270094"/>
    </source>
</evidence>
<dbReference type="EMBL" id="UYYB01004632">
    <property type="protein sequence ID" value="VDM67117.1"/>
    <property type="molecule type" value="Genomic_DNA"/>
</dbReference>
<name>A0A3P7IRX0_STRVU</name>
<feature type="compositionally biased region" description="Polar residues" evidence="1">
    <location>
        <begin position="22"/>
        <end position="48"/>
    </location>
</feature>
<dbReference type="Gene3D" id="1.10.150.50">
    <property type="entry name" value="Transcription Factor, Ets-1"/>
    <property type="match status" value="1"/>
</dbReference>
<dbReference type="OrthoDB" id="6433810at2759"/>
<accession>A0A3P7IRX0</accession>
<protein>
    <submittedName>
        <fullName evidence="2">Uncharacterized protein</fullName>
    </submittedName>
</protein>
<dbReference type="InterPro" id="IPR013761">
    <property type="entry name" value="SAM/pointed_sf"/>
</dbReference>
<organism evidence="2 3">
    <name type="scientific">Strongylus vulgaris</name>
    <name type="common">Blood worm</name>
    <dbReference type="NCBI Taxonomy" id="40348"/>
    <lineage>
        <taxon>Eukaryota</taxon>
        <taxon>Metazoa</taxon>
        <taxon>Ecdysozoa</taxon>
        <taxon>Nematoda</taxon>
        <taxon>Chromadorea</taxon>
        <taxon>Rhabditida</taxon>
        <taxon>Rhabditina</taxon>
        <taxon>Rhabditomorpha</taxon>
        <taxon>Strongyloidea</taxon>
        <taxon>Strongylidae</taxon>
        <taxon>Strongylus</taxon>
    </lineage>
</organism>
<dbReference type="SUPFAM" id="SSF47769">
    <property type="entry name" value="SAM/Pointed domain"/>
    <property type="match status" value="1"/>
</dbReference>
<gene>
    <name evidence="2" type="ORF">SVUK_LOCUS2115</name>
</gene>
<sequence length="125" mass="13717">MPRLHPADSVEYAHNGSAPGEETSNQCSSSDEMPTNSNGVQGTDSSPQRPLRIDGDVMEWESNQLILFLRATFPDLSDVTGVLEKEHIDGAHLLLMTQQDCIDSLGLNLGPALRLYEVIQARFHA</sequence>
<feature type="region of interest" description="Disordered" evidence="1">
    <location>
        <begin position="1"/>
        <end position="52"/>
    </location>
</feature>
<dbReference type="AlphaFoldDB" id="A0A3P7IRX0"/>